<evidence type="ECO:0000256" key="1">
    <source>
        <dbReference type="ARBA" id="ARBA00038101"/>
    </source>
</evidence>
<keyword evidence="2" id="KW-0175">Coiled coil</keyword>
<comment type="similarity">
    <text evidence="1">Belongs to the sel-1 family.</text>
</comment>
<dbReference type="GO" id="GO:0005789">
    <property type="term" value="C:endoplasmic reticulum membrane"/>
    <property type="evidence" value="ECO:0007669"/>
    <property type="project" value="TreeGrafter"/>
</dbReference>
<dbReference type="SMART" id="SM00671">
    <property type="entry name" value="SEL1"/>
    <property type="match status" value="3"/>
</dbReference>
<dbReference type="EMBL" id="GG662435">
    <property type="protein sequence ID" value="EWS71692.1"/>
    <property type="molecule type" value="Genomic_DNA"/>
</dbReference>
<dbReference type="OrthoDB" id="2384430at2759"/>
<dbReference type="AlphaFoldDB" id="W7X227"/>
<keyword evidence="4" id="KW-1185">Reference proteome</keyword>
<sequence>MKRILRHSFRNSILKLGRAEPQEPKSAGGFQQTLKSIFGSNNQDQIMSEDQIRSDQEKKLQQQYFEMAKQIQTMQQDNEQLKTNLAAIYQDIKQTIEQSYENKSVQAILDLVPPKSLCHFAIEQFIGSITNPKNENVMNKFLDQALKNCKTDLDKLEVEYYTVYLRKLQAIQSGNQQEFEKCNARMVELCDKEHPTAMHLTAKEMYKVALNIVNGKQKKNKKVLITEASMLFDVASQNGSYHSFYYLGELAEQGELKGGFDLKYAYECFLIAASFDSPKAYFKLAQYHKKGTVCEKNDELVYYYTKKAAELGLVEAQHNLGCMYMEKQIIPYDSVKALAWFTQAAAAGFHHSMYNAARLYLEGGEDGKVKVNMQAGLVWLEALQKNGTINVDSKIEEVVQVIEQIKRDRRKRLRNKALNQKEE</sequence>
<dbReference type="RefSeq" id="XP_012655764.1">
    <property type="nucleotide sequence ID" value="XM_012800310.1"/>
</dbReference>
<organism evidence="3 4">
    <name type="scientific">Tetrahymena thermophila (strain SB210)</name>
    <dbReference type="NCBI Taxonomy" id="312017"/>
    <lineage>
        <taxon>Eukaryota</taxon>
        <taxon>Sar</taxon>
        <taxon>Alveolata</taxon>
        <taxon>Ciliophora</taxon>
        <taxon>Intramacronucleata</taxon>
        <taxon>Oligohymenophorea</taxon>
        <taxon>Hymenostomatida</taxon>
        <taxon>Tetrahymenina</taxon>
        <taxon>Tetrahymenidae</taxon>
        <taxon>Tetrahymena</taxon>
    </lineage>
</organism>
<dbReference type="Gene3D" id="1.25.40.10">
    <property type="entry name" value="Tetratricopeptide repeat domain"/>
    <property type="match status" value="1"/>
</dbReference>
<dbReference type="GO" id="GO:0036503">
    <property type="term" value="P:ERAD pathway"/>
    <property type="evidence" value="ECO:0007669"/>
    <property type="project" value="TreeGrafter"/>
</dbReference>
<dbReference type="GeneID" id="24440192"/>
<accession>W7X227</accession>
<dbReference type="PANTHER" id="PTHR11102">
    <property type="entry name" value="SEL-1-LIKE PROTEIN"/>
    <property type="match status" value="1"/>
</dbReference>
<gene>
    <name evidence="3" type="ORF">TTHERM_000684549</name>
</gene>
<protein>
    <submittedName>
        <fullName evidence="3">Nol1 nop2 sun family protein</fullName>
    </submittedName>
</protein>
<name>W7X227_TETTS</name>
<reference evidence="4" key="1">
    <citation type="journal article" date="2006" name="PLoS Biol.">
        <title>Macronuclear genome sequence of the ciliate Tetrahymena thermophila, a model eukaryote.</title>
        <authorList>
            <person name="Eisen J.A."/>
            <person name="Coyne R.S."/>
            <person name="Wu M."/>
            <person name="Wu D."/>
            <person name="Thiagarajan M."/>
            <person name="Wortman J.R."/>
            <person name="Badger J.H."/>
            <person name="Ren Q."/>
            <person name="Amedeo P."/>
            <person name="Jones K.M."/>
            <person name="Tallon L.J."/>
            <person name="Delcher A.L."/>
            <person name="Salzberg S.L."/>
            <person name="Silva J.C."/>
            <person name="Haas B.J."/>
            <person name="Majoros W.H."/>
            <person name="Farzad M."/>
            <person name="Carlton J.M."/>
            <person name="Smith R.K. Jr."/>
            <person name="Garg J."/>
            <person name="Pearlman R.E."/>
            <person name="Karrer K.M."/>
            <person name="Sun L."/>
            <person name="Manning G."/>
            <person name="Elde N.C."/>
            <person name="Turkewitz A.P."/>
            <person name="Asai D.J."/>
            <person name="Wilkes D.E."/>
            <person name="Wang Y."/>
            <person name="Cai H."/>
            <person name="Collins K."/>
            <person name="Stewart B.A."/>
            <person name="Lee S.R."/>
            <person name="Wilamowska K."/>
            <person name="Weinberg Z."/>
            <person name="Ruzzo W.L."/>
            <person name="Wloga D."/>
            <person name="Gaertig J."/>
            <person name="Frankel J."/>
            <person name="Tsao C.-C."/>
            <person name="Gorovsky M.A."/>
            <person name="Keeling P.J."/>
            <person name="Waller R.F."/>
            <person name="Patron N.J."/>
            <person name="Cherry J.M."/>
            <person name="Stover N.A."/>
            <person name="Krieger C.J."/>
            <person name="del Toro C."/>
            <person name="Ryder H.F."/>
            <person name="Williamson S.C."/>
            <person name="Barbeau R.A."/>
            <person name="Hamilton E.P."/>
            <person name="Orias E."/>
        </authorList>
    </citation>
    <scope>NUCLEOTIDE SEQUENCE [LARGE SCALE GENOMIC DNA]</scope>
    <source>
        <strain evidence="4">SB210</strain>
    </source>
</reference>
<dbReference type="PANTHER" id="PTHR11102:SF147">
    <property type="entry name" value="SEL1L ADAPTOR SUBUNIT OF ERAD E3 UBIQUITIN LIGASE"/>
    <property type="match status" value="1"/>
</dbReference>
<evidence type="ECO:0000256" key="2">
    <source>
        <dbReference type="SAM" id="Coils"/>
    </source>
</evidence>
<dbReference type="InterPro" id="IPR050767">
    <property type="entry name" value="Sel1_AlgK"/>
</dbReference>
<proteinExistence type="inferred from homology"/>
<dbReference type="InterPro" id="IPR011990">
    <property type="entry name" value="TPR-like_helical_dom_sf"/>
</dbReference>
<dbReference type="InParanoid" id="W7X227"/>
<dbReference type="KEGG" id="tet:TTHERM_000684549"/>
<evidence type="ECO:0000313" key="4">
    <source>
        <dbReference type="Proteomes" id="UP000009168"/>
    </source>
</evidence>
<feature type="coiled-coil region" evidence="2">
    <location>
        <begin position="64"/>
        <end position="98"/>
    </location>
</feature>
<dbReference type="InterPro" id="IPR006597">
    <property type="entry name" value="Sel1-like"/>
</dbReference>
<dbReference type="STRING" id="312017.W7X227"/>
<dbReference type="Proteomes" id="UP000009168">
    <property type="component" value="Unassembled WGS sequence"/>
</dbReference>
<dbReference type="Pfam" id="PF08238">
    <property type="entry name" value="Sel1"/>
    <property type="match status" value="4"/>
</dbReference>
<dbReference type="SUPFAM" id="SSF81901">
    <property type="entry name" value="HCP-like"/>
    <property type="match status" value="1"/>
</dbReference>
<evidence type="ECO:0000313" key="3">
    <source>
        <dbReference type="EMBL" id="EWS71692.1"/>
    </source>
</evidence>